<feature type="transmembrane region" description="Helical" evidence="7">
    <location>
        <begin position="952"/>
        <end position="971"/>
    </location>
</feature>
<keyword evidence="4 7" id="KW-0812">Transmembrane</keyword>
<dbReference type="GO" id="GO:0044874">
    <property type="term" value="P:lipoprotein localization to outer membrane"/>
    <property type="evidence" value="ECO:0007669"/>
    <property type="project" value="TreeGrafter"/>
</dbReference>
<feature type="transmembrane region" description="Helical" evidence="7">
    <location>
        <begin position="540"/>
        <end position="560"/>
    </location>
</feature>
<evidence type="ECO:0000256" key="3">
    <source>
        <dbReference type="ARBA" id="ARBA00022475"/>
    </source>
</evidence>
<organism evidence="9 10">
    <name type="scientific">Pengzhenrongella sicca</name>
    <dbReference type="NCBI Taxonomy" id="2819238"/>
    <lineage>
        <taxon>Bacteria</taxon>
        <taxon>Bacillati</taxon>
        <taxon>Actinomycetota</taxon>
        <taxon>Actinomycetes</taxon>
        <taxon>Micrococcales</taxon>
        <taxon>Pengzhenrongella</taxon>
    </lineage>
</organism>
<dbReference type="AlphaFoldDB" id="A0A8A4ZJ25"/>
<dbReference type="Pfam" id="PF02687">
    <property type="entry name" value="FtsX"/>
    <property type="match status" value="1"/>
</dbReference>
<evidence type="ECO:0000256" key="1">
    <source>
        <dbReference type="ARBA" id="ARBA00004651"/>
    </source>
</evidence>
<keyword evidence="3" id="KW-1003">Cell membrane</keyword>
<evidence type="ECO:0000259" key="8">
    <source>
        <dbReference type="Pfam" id="PF02687"/>
    </source>
</evidence>
<gene>
    <name evidence="9" type="ORF">J4E96_08610</name>
</gene>
<dbReference type="PANTHER" id="PTHR30489">
    <property type="entry name" value="LIPOPROTEIN-RELEASING SYSTEM TRANSMEMBRANE PROTEIN LOLE"/>
    <property type="match status" value="1"/>
</dbReference>
<feature type="transmembrane region" description="Helical" evidence="7">
    <location>
        <begin position="320"/>
        <end position="343"/>
    </location>
</feature>
<feature type="transmembrane region" description="Helical" evidence="7">
    <location>
        <begin position="446"/>
        <end position="468"/>
    </location>
</feature>
<feature type="transmembrane region" description="Helical" evidence="7">
    <location>
        <begin position="21"/>
        <end position="44"/>
    </location>
</feature>
<keyword evidence="10" id="KW-1185">Reference proteome</keyword>
<feature type="transmembrane region" description="Helical" evidence="7">
    <location>
        <begin position="1002"/>
        <end position="1027"/>
    </location>
</feature>
<feature type="transmembrane region" description="Helical" evidence="7">
    <location>
        <begin position="488"/>
        <end position="511"/>
    </location>
</feature>
<accession>A0A8A4ZJ25</accession>
<proteinExistence type="inferred from homology"/>
<feature type="domain" description="ABC3 transporter permease C-terminal" evidence="8">
    <location>
        <begin position="956"/>
        <end position="1069"/>
    </location>
</feature>
<evidence type="ECO:0000256" key="5">
    <source>
        <dbReference type="ARBA" id="ARBA00022989"/>
    </source>
</evidence>
<evidence type="ECO:0000256" key="7">
    <source>
        <dbReference type="SAM" id="Phobius"/>
    </source>
</evidence>
<feature type="transmembrane region" description="Helical" evidence="7">
    <location>
        <begin position="369"/>
        <end position="393"/>
    </location>
</feature>
<evidence type="ECO:0000313" key="9">
    <source>
        <dbReference type="EMBL" id="QTE30969.1"/>
    </source>
</evidence>
<dbReference type="EMBL" id="CP071868">
    <property type="protein sequence ID" value="QTE30969.1"/>
    <property type="molecule type" value="Genomic_DNA"/>
</dbReference>
<dbReference type="RefSeq" id="WP_227425349.1">
    <property type="nucleotide sequence ID" value="NZ_CP071868.1"/>
</dbReference>
<feature type="transmembrane region" description="Helical" evidence="7">
    <location>
        <begin position="1047"/>
        <end position="1073"/>
    </location>
</feature>
<evidence type="ECO:0000256" key="2">
    <source>
        <dbReference type="ARBA" id="ARBA00005236"/>
    </source>
</evidence>
<keyword evidence="6 7" id="KW-0472">Membrane</keyword>
<evidence type="ECO:0000313" key="10">
    <source>
        <dbReference type="Proteomes" id="UP000663937"/>
    </source>
</evidence>
<feature type="transmembrane region" description="Helical" evidence="7">
    <location>
        <begin position="413"/>
        <end position="434"/>
    </location>
</feature>
<sequence>MADRRPRRAAFVLQRAATQPGLLAAVLAIVVAGTALLGTCALLLTTAQDQVLATAMRTAAPDDVKVTAAVHVTPAGVDGGPDSAQVVTDTVGTVVAALRPFASTTSTWASSEMLFLPTQNGVRRYGYLEDGDGLEESSRVIDGRWPAPAPAGQPLEVAVLGSTAQDLGLELGSTTVLSTTSEQAAGSLPAADAGTTRSVVVVGIITPAQGATDTWARDPLEGAGFDPFSERLPVYGPFIVAPGTLLATGVGLDLVTVVARPDLSDPDPPALERVGAALSAARADVRSALGDRAKSATVYSAFPATLAVARTQQGVTGSGAVAVALLGAGLAGTALGLAARLVVGRRAAETALLAARGASRAQLARHATVEALTVALLGAAVAIPLTLALYRAVLTLPQLARAELAALSAPTPALVLTVAVSAAVLAAILVAPTLRSPMRSGARRRVAGLVARSGADLLLAGIAVLGFLQLRAHRVATTAQLDPVLVAAPVLCLLAGAALVLRLLPVIARLAEVHASRSRALTVPLAGWELARRPHATSGAFLLVLAAAAATFGLSFTQTWSVSQQDQADVEIGTDLAVGAVDAVPLAQGRALADATGATPAAVTARPIGLGSRAGGGPTGVTRLVALDTTRAQELLRGRLPADQGWAHLTEGLAPTEPPGGALLPAGDVLTLSISGASTDGTPLVAAPTLVLQDSWGDRATVDVPAVPLDGQPHIVRVPLGLDDGPRVDSALRLVAVDLDLNLGDGVEVSPDVEVSSDVTVAVQVLDGVSDAGAGPSPWISALAADAYEIKNVEATQTADPAGVVVTATATLSLTSLLYTSADLVVTSFASAGDLPVAVSADLAASMNLAAGDILSLSVDAVTLRAVVLRVVPYVPSAARSPGVLADNDALSRAVLGQGDLSSLTDAWWVGDAPRPEAAAEAVRAAHLGEPVTRVGVATDLREGALRAPLRVAIWLLVAAAVVLSLAGTAVHTAGSLEARSVDVARLQGLGVPRRSVIGSFLLEHGVVSLLAVAAGAVVGALIAWAAGPLLVVSATGLPPIPDPRFVWPWLAQGALLAALLLGGALVAAPVAVRTVRRATIAHLRMDAS</sequence>
<dbReference type="InterPro" id="IPR051447">
    <property type="entry name" value="Lipoprotein-release_system"/>
</dbReference>
<evidence type="ECO:0000256" key="4">
    <source>
        <dbReference type="ARBA" id="ARBA00022692"/>
    </source>
</evidence>
<comment type="similarity">
    <text evidence="2">Belongs to the ABC-4 integral membrane protein family. LolC/E subfamily.</text>
</comment>
<evidence type="ECO:0000256" key="6">
    <source>
        <dbReference type="ARBA" id="ARBA00023136"/>
    </source>
</evidence>
<dbReference type="PANTHER" id="PTHR30489:SF0">
    <property type="entry name" value="LIPOPROTEIN-RELEASING SYSTEM TRANSMEMBRANE PROTEIN LOLE"/>
    <property type="match status" value="1"/>
</dbReference>
<dbReference type="GO" id="GO:0098797">
    <property type="term" value="C:plasma membrane protein complex"/>
    <property type="evidence" value="ECO:0007669"/>
    <property type="project" value="TreeGrafter"/>
</dbReference>
<name>A0A8A4ZJ25_9MICO</name>
<protein>
    <recommendedName>
        <fullName evidence="8">ABC3 transporter permease C-terminal domain-containing protein</fullName>
    </recommendedName>
</protein>
<dbReference type="InterPro" id="IPR003838">
    <property type="entry name" value="ABC3_permease_C"/>
</dbReference>
<keyword evidence="5 7" id="KW-1133">Transmembrane helix</keyword>
<reference evidence="9" key="1">
    <citation type="submission" date="2021-03" db="EMBL/GenBank/DDBJ databases">
        <title>Pengzhenrongella sicca gen. nov., sp. nov., a new member of suborder Micrococcineae isolated from High-Arctic tundra soil.</title>
        <authorList>
            <person name="Peng F."/>
        </authorList>
    </citation>
    <scope>NUCLEOTIDE SEQUENCE</scope>
    <source>
        <strain evidence="9">LRZ-2</strain>
    </source>
</reference>
<comment type="subcellular location">
    <subcellularLocation>
        <location evidence="1">Cell membrane</location>
        <topology evidence="1">Multi-pass membrane protein</topology>
    </subcellularLocation>
</comment>
<dbReference type="Proteomes" id="UP000663937">
    <property type="component" value="Chromosome"/>
</dbReference>
<dbReference type="KEGG" id="psic:J4E96_08610"/>